<comment type="caution">
    <text evidence="1">The sequence shown here is derived from an EMBL/GenBank/DDBJ whole genome shotgun (WGS) entry which is preliminary data.</text>
</comment>
<dbReference type="Proteomes" id="UP001596997">
    <property type="component" value="Unassembled WGS sequence"/>
</dbReference>
<dbReference type="EMBL" id="JBHTJM010000005">
    <property type="protein sequence ID" value="MFD0963278.1"/>
    <property type="molecule type" value="Genomic_DNA"/>
</dbReference>
<organism evidence="1 2">
    <name type="scientific">Pseudofulvibacter geojedonensis</name>
    <dbReference type="NCBI Taxonomy" id="1123758"/>
    <lineage>
        <taxon>Bacteria</taxon>
        <taxon>Pseudomonadati</taxon>
        <taxon>Bacteroidota</taxon>
        <taxon>Flavobacteriia</taxon>
        <taxon>Flavobacteriales</taxon>
        <taxon>Flavobacteriaceae</taxon>
        <taxon>Pseudofulvibacter</taxon>
    </lineage>
</organism>
<evidence type="ECO:0008006" key="3">
    <source>
        <dbReference type="Google" id="ProtNLM"/>
    </source>
</evidence>
<keyword evidence="2" id="KW-1185">Reference proteome</keyword>
<protein>
    <recommendedName>
        <fullName evidence="3">Nucleotidyltransferase family protein</fullName>
    </recommendedName>
</protein>
<gene>
    <name evidence="1" type="ORF">ACFQ1O_04560</name>
</gene>
<sequence>MGANHNIKRYGELWPDFRIKYGLEILEKLKPWIIISGGWAWHFMSEINHKEYKHAHDHKDIDIFVHPKNVAQVMTVLLENGFTKVWTRYDALPSNENFRRYEKKEWLPNGKEFRITIDFFESKSIQTIEVNGWSLVEPKALLSFYRGIHSSDKCWAVKAAVLLLKKNLQVIGNSLLSKNPLEV</sequence>
<dbReference type="RefSeq" id="WP_377713821.1">
    <property type="nucleotide sequence ID" value="NZ_JBHTJM010000005.1"/>
</dbReference>
<accession>A0ABW3I0M3</accession>
<proteinExistence type="predicted"/>
<evidence type="ECO:0000313" key="1">
    <source>
        <dbReference type="EMBL" id="MFD0963278.1"/>
    </source>
</evidence>
<dbReference type="Gene3D" id="3.30.460.40">
    <property type="match status" value="1"/>
</dbReference>
<name>A0ABW3I0M3_9FLAO</name>
<evidence type="ECO:0000313" key="2">
    <source>
        <dbReference type="Proteomes" id="UP001596997"/>
    </source>
</evidence>
<reference evidence="2" key="1">
    <citation type="journal article" date="2019" name="Int. J. Syst. Evol. Microbiol.">
        <title>The Global Catalogue of Microorganisms (GCM) 10K type strain sequencing project: providing services to taxonomists for standard genome sequencing and annotation.</title>
        <authorList>
            <consortium name="The Broad Institute Genomics Platform"/>
            <consortium name="The Broad Institute Genome Sequencing Center for Infectious Disease"/>
            <person name="Wu L."/>
            <person name="Ma J."/>
        </authorList>
    </citation>
    <scope>NUCLEOTIDE SEQUENCE [LARGE SCALE GENOMIC DNA]</scope>
    <source>
        <strain evidence="2">CCUG 62114</strain>
    </source>
</reference>